<dbReference type="PANTHER" id="PTHR46268">
    <property type="entry name" value="STRESS RESPONSE PROTEIN NHAX"/>
    <property type="match status" value="1"/>
</dbReference>
<dbReference type="Gene3D" id="3.40.50.620">
    <property type="entry name" value="HUPs"/>
    <property type="match status" value="1"/>
</dbReference>
<evidence type="ECO:0000256" key="1">
    <source>
        <dbReference type="ARBA" id="ARBA00008791"/>
    </source>
</evidence>
<proteinExistence type="inferred from homology"/>
<organism evidence="4 5">
    <name type="scientific">Alicyclobacillus fodiniaquatilis</name>
    <dbReference type="NCBI Taxonomy" id="1661150"/>
    <lineage>
        <taxon>Bacteria</taxon>
        <taxon>Bacillati</taxon>
        <taxon>Bacillota</taxon>
        <taxon>Bacilli</taxon>
        <taxon>Bacillales</taxon>
        <taxon>Alicyclobacillaceae</taxon>
        <taxon>Alicyclobacillus</taxon>
    </lineage>
</organism>
<sequence>MYRRILVPVDDAETMDVIMHEVFQMCEENKNRVITLFHVLRPVNSLGVGTGYVVNSSDVQADLEQEGYQILEQARKRLFTVGVEPKLVLKWGDPAHEISQYAEHEKIDLIVVGNKDKGLLEKLLSSSVSQKVVQEASTHVLVVK</sequence>
<evidence type="ECO:0000313" key="5">
    <source>
        <dbReference type="Proteomes" id="UP001597079"/>
    </source>
</evidence>
<dbReference type="CDD" id="cd00293">
    <property type="entry name" value="USP-like"/>
    <property type="match status" value="1"/>
</dbReference>
<dbReference type="InterPro" id="IPR006016">
    <property type="entry name" value="UspA"/>
</dbReference>
<comment type="caution">
    <text evidence="4">The sequence shown here is derived from an EMBL/GenBank/DDBJ whole genome shotgun (WGS) entry which is preliminary data.</text>
</comment>
<dbReference type="EMBL" id="JBHUCX010000035">
    <property type="protein sequence ID" value="MFD1675737.1"/>
    <property type="molecule type" value="Genomic_DNA"/>
</dbReference>
<dbReference type="PANTHER" id="PTHR46268:SF6">
    <property type="entry name" value="UNIVERSAL STRESS PROTEIN UP12"/>
    <property type="match status" value="1"/>
</dbReference>
<dbReference type="InterPro" id="IPR006015">
    <property type="entry name" value="Universal_stress_UspA"/>
</dbReference>
<reference evidence="5" key="1">
    <citation type="journal article" date="2019" name="Int. J. Syst. Evol. Microbiol.">
        <title>The Global Catalogue of Microorganisms (GCM) 10K type strain sequencing project: providing services to taxonomists for standard genome sequencing and annotation.</title>
        <authorList>
            <consortium name="The Broad Institute Genomics Platform"/>
            <consortium name="The Broad Institute Genome Sequencing Center for Infectious Disease"/>
            <person name="Wu L."/>
            <person name="Ma J."/>
        </authorList>
    </citation>
    <scope>NUCLEOTIDE SEQUENCE [LARGE SCALE GENOMIC DNA]</scope>
    <source>
        <strain evidence="5">CGMCC 1.12286</strain>
    </source>
</reference>
<feature type="domain" description="UspA" evidence="3">
    <location>
        <begin position="1"/>
        <end position="144"/>
    </location>
</feature>
<comment type="subcellular location">
    <subcellularLocation>
        <location evidence="2">Cytoplasm</location>
    </subcellularLocation>
</comment>
<dbReference type="InterPro" id="IPR014729">
    <property type="entry name" value="Rossmann-like_a/b/a_fold"/>
</dbReference>
<accession>A0ABW4JH92</accession>
<dbReference type="PIRSF" id="PIRSF006276">
    <property type="entry name" value="UspA"/>
    <property type="match status" value="1"/>
</dbReference>
<protein>
    <recommendedName>
        <fullName evidence="2">Universal stress protein</fullName>
    </recommendedName>
</protein>
<gene>
    <name evidence="4" type="ORF">ACFSB2_13630</name>
</gene>
<keyword evidence="2" id="KW-0963">Cytoplasm</keyword>
<comment type="similarity">
    <text evidence="1 2">Belongs to the universal stress protein A family.</text>
</comment>
<evidence type="ECO:0000313" key="4">
    <source>
        <dbReference type="EMBL" id="MFD1675737.1"/>
    </source>
</evidence>
<dbReference type="SUPFAM" id="SSF52402">
    <property type="entry name" value="Adenine nucleotide alpha hydrolases-like"/>
    <property type="match status" value="1"/>
</dbReference>
<keyword evidence="5" id="KW-1185">Reference proteome</keyword>
<dbReference type="Proteomes" id="UP001597079">
    <property type="component" value="Unassembled WGS sequence"/>
</dbReference>
<dbReference type="RefSeq" id="WP_377943620.1">
    <property type="nucleotide sequence ID" value="NZ_JBHUCX010000035.1"/>
</dbReference>
<evidence type="ECO:0000259" key="3">
    <source>
        <dbReference type="Pfam" id="PF00582"/>
    </source>
</evidence>
<dbReference type="PRINTS" id="PR01438">
    <property type="entry name" value="UNVRSLSTRESS"/>
</dbReference>
<dbReference type="Pfam" id="PF00582">
    <property type="entry name" value="Usp"/>
    <property type="match status" value="1"/>
</dbReference>
<name>A0ABW4JH92_9BACL</name>
<evidence type="ECO:0000256" key="2">
    <source>
        <dbReference type="PIRNR" id="PIRNR006276"/>
    </source>
</evidence>